<feature type="chain" id="PRO_5042141814" evidence="1">
    <location>
        <begin position="22"/>
        <end position="148"/>
    </location>
</feature>
<accession>A0AAD6T5C3</accession>
<evidence type="ECO:0000256" key="1">
    <source>
        <dbReference type="SAM" id="SignalP"/>
    </source>
</evidence>
<protein>
    <submittedName>
        <fullName evidence="2">Uncharacterized protein</fullName>
    </submittedName>
</protein>
<comment type="caution">
    <text evidence="2">The sequence shown here is derived from an EMBL/GenBank/DDBJ whole genome shotgun (WGS) entry which is preliminary data.</text>
</comment>
<evidence type="ECO:0000313" key="2">
    <source>
        <dbReference type="EMBL" id="KAJ7039644.1"/>
    </source>
</evidence>
<name>A0AAD6T5C3_9AGAR</name>
<keyword evidence="3" id="KW-1185">Reference proteome</keyword>
<dbReference type="Proteomes" id="UP001218188">
    <property type="component" value="Unassembled WGS sequence"/>
</dbReference>
<gene>
    <name evidence="2" type="ORF">C8F04DRAFT_1317729</name>
</gene>
<dbReference type="EMBL" id="JARJCM010000026">
    <property type="protein sequence ID" value="KAJ7039644.1"/>
    <property type="molecule type" value="Genomic_DNA"/>
</dbReference>
<evidence type="ECO:0000313" key="3">
    <source>
        <dbReference type="Proteomes" id="UP001218188"/>
    </source>
</evidence>
<reference evidence="2" key="1">
    <citation type="submission" date="2023-03" db="EMBL/GenBank/DDBJ databases">
        <title>Massive genome expansion in bonnet fungi (Mycena s.s.) driven by repeated elements and novel gene families across ecological guilds.</title>
        <authorList>
            <consortium name="Lawrence Berkeley National Laboratory"/>
            <person name="Harder C.B."/>
            <person name="Miyauchi S."/>
            <person name="Viragh M."/>
            <person name="Kuo A."/>
            <person name="Thoen E."/>
            <person name="Andreopoulos B."/>
            <person name="Lu D."/>
            <person name="Skrede I."/>
            <person name="Drula E."/>
            <person name="Henrissat B."/>
            <person name="Morin E."/>
            <person name="Kohler A."/>
            <person name="Barry K."/>
            <person name="LaButti K."/>
            <person name="Morin E."/>
            <person name="Salamov A."/>
            <person name="Lipzen A."/>
            <person name="Mereny Z."/>
            <person name="Hegedus B."/>
            <person name="Baldrian P."/>
            <person name="Stursova M."/>
            <person name="Weitz H."/>
            <person name="Taylor A."/>
            <person name="Grigoriev I.V."/>
            <person name="Nagy L.G."/>
            <person name="Martin F."/>
            <person name="Kauserud H."/>
        </authorList>
    </citation>
    <scope>NUCLEOTIDE SEQUENCE</scope>
    <source>
        <strain evidence="2">CBHHK200</strain>
    </source>
</reference>
<proteinExistence type="predicted"/>
<keyword evidence="1" id="KW-0732">Signal</keyword>
<organism evidence="2 3">
    <name type="scientific">Mycena alexandri</name>
    <dbReference type="NCBI Taxonomy" id="1745969"/>
    <lineage>
        <taxon>Eukaryota</taxon>
        <taxon>Fungi</taxon>
        <taxon>Dikarya</taxon>
        <taxon>Basidiomycota</taxon>
        <taxon>Agaricomycotina</taxon>
        <taxon>Agaricomycetes</taxon>
        <taxon>Agaricomycetidae</taxon>
        <taxon>Agaricales</taxon>
        <taxon>Marasmiineae</taxon>
        <taxon>Mycenaceae</taxon>
        <taxon>Mycena</taxon>
    </lineage>
</organism>
<dbReference type="AlphaFoldDB" id="A0AAD6T5C3"/>
<feature type="signal peptide" evidence="1">
    <location>
        <begin position="1"/>
        <end position="21"/>
    </location>
</feature>
<sequence length="148" mass="16799">MDRRTSVFYVAMLVLLTWSKSRIGRSRRATITFFPYDSVCGSNVSPLKPEMHLAAYVRDARPSDLEEISAFEARSFADDPEMNWFGGLLSTAMMDDNPPFNVRKLENLRIFLDSVNRSVTLVGGRVTVVVVPAKRKLRHSPHGFHRAK</sequence>